<sequence>MSSEITRLPVRSQSVPPTDRSSAYGNRYSTTTQDSRKSPGLDTQYRRSRTKSPQKSESSQQMPYPAGYGAYPYQYGSVYGTPGNALSHGFPPQNFLLSAFLTGGHFPFDFRGPWMNNHQKHHTWGAWNAGRAYHKSSWGPVF</sequence>
<evidence type="ECO:0000256" key="1">
    <source>
        <dbReference type="SAM" id="MobiDB-lite"/>
    </source>
</evidence>
<keyword evidence="2" id="KW-1185">Reference proteome</keyword>
<dbReference type="Proteomes" id="UP000095287">
    <property type="component" value="Unplaced"/>
</dbReference>
<reference evidence="3" key="1">
    <citation type="submission" date="2016-11" db="UniProtKB">
        <authorList>
            <consortium name="WormBaseParasite"/>
        </authorList>
    </citation>
    <scope>IDENTIFICATION</scope>
</reference>
<dbReference type="WBParaSite" id="L893_g7046.t1">
    <property type="protein sequence ID" value="L893_g7046.t1"/>
    <property type="gene ID" value="L893_g7046"/>
</dbReference>
<evidence type="ECO:0000313" key="3">
    <source>
        <dbReference type="WBParaSite" id="L893_g7046.t1"/>
    </source>
</evidence>
<organism evidence="2 3">
    <name type="scientific">Steinernema glaseri</name>
    <dbReference type="NCBI Taxonomy" id="37863"/>
    <lineage>
        <taxon>Eukaryota</taxon>
        <taxon>Metazoa</taxon>
        <taxon>Ecdysozoa</taxon>
        <taxon>Nematoda</taxon>
        <taxon>Chromadorea</taxon>
        <taxon>Rhabditida</taxon>
        <taxon>Tylenchina</taxon>
        <taxon>Panagrolaimomorpha</taxon>
        <taxon>Strongyloidoidea</taxon>
        <taxon>Steinernematidae</taxon>
        <taxon>Steinernema</taxon>
    </lineage>
</organism>
<dbReference type="AlphaFoldDB" id="A0A1I8AM77"/>
<accession>A0A1I8AM77</accession>
<protein>
    <submittedName>
        <fullName evidence="3">Uncharacterized protein</fullName>
    </submittedName>
</protein>
<proteinExistence type="predicted"/>
<feature type="compositionally biased region" description="Polar residues" evidence="1">
    <location>
        <begin position="1"/>
        <end position="33"/>
    </location>
</feature>
<evidence type="ECO:0000313" key="2">
    <source>
        <dbReference type="Proteomes" id="UP000095287"/>
    </source>
</evidence>
<feature type="region of interest" description="Disordered" evidence="1">
    <location>
        <begin position="1"/>
        <end position="63"/>
    </location>
</feature>
<feature type="compositionally biased region" description="Polar residues" evidence="1">
    <location>
        <begin position="53"/>
        <end position="62"/>
    </location>
</feature>
<name>A0A1I8AM77_9BILA</name>